<dbReference type="InterPro" id="IPR000551">
    <property type="entry name" value="MerR-type_HTH_dom"/>
</dbReference>
<dbReference type="Gene3D" id="1.10.1660.10">
    <property type="match status" value="1"/>
</dbReference>
<evidence type="ECO:0000256" key="4">
    <source>
        <dbReference type="ARBA" id="ARBA00023125"/>
    </source>
</evidence>
<evidence type="ECO:0000313" key="8">
    <source>
        <dbReference type="Proteomes" id="UP000326287"/>
    </source>
</evidence>
<gene>
    <name evidence="7" type="primary">cueR</name>
    <name evidence="7" type="ORF">EY643_07545</name>
</gene>
<dbReference type="GO" id="GO:0005507">
    <property type="term" value="F:copper ion binding"/>
    <property type="evidence" value="ECO:0007669"/>
    <property type="project" value="InterPro"/>
</dbReference>
<dbReference type="SUPFAM" id="SSF46955">
    <property type="entry name" value="Putative DNA-binding domain"/>
    <property type="match status" value="1"/>
</dbReference>
<dbReference type="KEGG" id="halc:EY643_07545"/>
<dbReference type="GO" id="GO:0003677">
    <property type="term" value="F:DNA binding"/>
    <property type="evidence" value="ECO:0007669"/>
    <property type="project" value="UniProtKB-KW"/>
</dbReference>
<keyword evidence="5" id="KW-0804">Transcription</keyword>
<sequence length="133" mass="14757">MKISQAASQSGLSSKTIRYYEEIGLIGPALRGENGYRHYEPAAVEELQFLARARDVGFDLDECRELLNLHRDSGRQSIHAKSLVLEKSEKLQGRIERLQAMQDVLQDMASRCHGDEGPECAILDDLAGGEGRA</sequence>
<dbReference type="NCBIfam" id="TIGR02044">
    <property type="entry name" value="CueR"/>
    <property type="match status" value="1"/>
</dbReference>
<dbReference type="EMBL" id="CP036422">
    <property type="protein sequence ID" value="QFU75517.1"/>
    <property type="molecule type" value="Genomic_DNA"/>
</dbReference>
<protein>
    <submittedName>
        <fullName evidence="7">Cu(I)-responsive transcriptional regulator</fullName>
    </submittedName>
</protein>
<dbReference type="PRINTS" id="PR00040">
    <property type="entry name" value="HTHMERR"/>
</dbReference>
<dbReference type="GO" id="GO:0003700">
    <property type="term" value="F:DNA-binding transcription factor activity"/>
    <property type="evidence" value="ECO:0007669"/>
    <property type="project" value="InterPro"/>
</dbReference>
<keyword evidence="4" id="KW-0238">DNA-binding</keyword>
<dbReference type="PROSITE" id="PS00552">
    <property type="entry name" value="HTH_MERR_1"/>
    <property type="match status" value="1"/>
</dbReference>
<dbReference type="PANTHER" id="PTHR30204">
    <property type="entry name" value="REDOX-CYCLING DRUG-SENSING TRANSCRIPTIONAL ACTIVATOR SOXR"/>
    <property type="match status" value="1"/>
</dbReference>
<keyword evidence="2" id="KW-0963">Cytoplasm</keyword>
<evidence type="ECO:0000313" key="7">
    <source>
        <dbReference type="EMBL" id="QFU75517.1"/>
    </source>
</evidence>
<dbReference type="InterPro" id="IPR047057">
    <property type="entry name" value="MerR_fam"/>
</dbReference>
<dbReference type="SMART" id="SM00422">
    <property type="entry name" value="HTH_MERR"/>
    <property type="match status" value="1"/>
</dbReference>
<dbReference type="Pfam" id="PF13411">
    <property type="entry name" value="MerR_1"/>
    <property type="match status" value="1"/>
</dbReference>
<dbReference type="OrthoDB" id="9808480at2"/>
<name>A0A5P9NI59_9GAMM</name>
<organism evidence="7 8">
    <name type="scientific">Halioglobus maricola</name>
    <dbReference type="NCBI Taxonomy" id="2601894"/>
    <lineage>
        <taxon>Bacteria</taxon>
        <taxon>Pseudomonadati</taxon>
        <taxon>Pseudomonadota</taxon>
        <taxon>Gammaproteobacteria</taxon>
        <taxon>Cellvibrionales</taxon>
        <taxon>Halieaceae</taxon>
        <taxon>Halioglobus</taxon>
    </lineage>
</organism>
<evidence type="ECO:0000259" key="6">
    <source>
        <dbReference type="PROSITE" id="PS50937"/>
    </source>
</evidence>
<dbReference type="Proteomes" id="UP000326287">
    <property type="component" value="Chromosome"/>
</dbReference>
<reference evidence="7 8" key="1">
    <citation type="submission" date="2019-02" db="EMBL/GenBank/DDBJ databases">
        <authorList>
            <person name="Li S.-H."/>
        </authorList>
    </citation>
    <scope>NUCLEOTIDE SEQUENCE [LARGE SCALE GENOMIC DNA]</scope>
    <source>
        <strain evidence="7 8">IMCC14385</strain>
    </source>
</reference>
<proteinExistence type="predicted"/>
<dbReference type="InterPro" id="IPR009061">
    <property type="entry name" value="DNA-bd_dom_put_sf"/>
</dbReference>
<dbReference type="GO" id="GO:0045893">
    <property type="term" value="P:positive regulation of DNA-templated transcription"/>
    <property type="evidence" value="ECO:0007669"/>
    <property type="project" value="InterPro"/>
</dbReference>
<keyword evidence="8" id="KW-1185">Reference proteome</keyword>
<dbReference type="PANTHER" id="PTHR30204:SF94">
    <property type="entry name" value="HEAVY METAL-DEPENDENT TRANSCRIPTIONAL REGULATOR HI_0293-RELATED"/>
    <property type="match status" value="1"/>
</dbReference>
<dbReference type="AlphaFoldDB" id="A0A5P9NI59"/>
<feature type="domain" description="HTH merR-type" evidence="6">
    <location>
        <begin position="1"/>
        <end position="69"/>
    </location>
</feature>
<dbReference type="InterPro" id="IPR011789">
    <property type="entry name" value="CueR"/>
</dbReference>
<evidence type="ECO:0000256" key="1">
    <source>
        <dbReference type="ARBA" id="ARBA00004496"/>
    </source>
</evidence>
<evidence type="ECO:0000256" key="5">
    <source>
        <dbReference type="ARBA" id="ARBA00023163"/>
    </source>
</evidence>
<comment type="subcellular location">
    <subcellularLocation>
        <location evidence="1">Cytoplasm</location>
    </subcellularLocation>
</comment>
<dbReference type="PROSITE" id="PS50937">
    <property type="entry name" value="HTH_MERR_2"/>
    <property type="match status" value="1"/>
</dbReference>
<evidence type="ECO:0000256" key="2">
    <source>
        <dbReference type="ARBA" id="ARBA00022490"/>
    </source>
</evidence>
<dbReference type="RefSeq" id="WP_152661624.1">
    <property type="nucleotide sequence ID" value="NZ_CP036422.1"/>
</dbReference>
<evidence type="ECO:0000256" key="3">
    <source>
        <dbReference type="ARBA" id="ARBA00023015"/>
    </source>
</evidence>
<dbReference type="GO" id="GO:0005737">
    <property type="term" value="C:cytoplasm"/>
    <property type="evidence" value="ECO:0007669"/>
    <property type="project" value="UniProtKB-SubCell"/>
</dbReference>
<keyword evidence="3" id="KW-0805">Transcription regulation</keyword>
<accession>A0A5P9NI59</accession>